<dbReference type="InterPro" id="IPR023606">
    <property type="entry name" value="CoA-Trfase_III_dom_1_sf"/>
</dbReference>
<dbReference type="Proteomes" id="UP001383192">
    <property type="component" value="Unassembled WGS sequence"/>
</dbReference>
<organism evidence="2 3">
    <name type="scientific">Paramarasmius palmivorus</name>
    <dbReference type="NCBI Taxonomy" id="297713"/>
    <lineage>
        <taxon>Eukaryota</taxon>
        <taxon>Fungi</taxon>
        <taxon>Dikarya</taxon>
        <taxon>Basidiomycota</taxon>
        <taxon>Agaricomycotina</taxon>
        <taxon>Agaricomycetes</taxon>
        <taxon>Agaricomycetidae</taxon>
        <taxon>Agaricales</taxon>
        <taxon>Marasmiineae</taxon>
        <taxon>Marasmiaceae</taxon>
        <taxon>Paramarasmius</taxon>
    </lineage>
</organism>
<dbReference type="AlphaFoldDB" id="A0AAW0BAG5"/>
<dbReference type="PANTHER" id="PTHR48228:SF4">
    <property type="entry name" value="BLR3030 PROTEIN"/>
    <property type="match status" value="1"/>
</dbReference>
<dbReference type="EMBL" id="JAYKXP010000162">
    <property type="protein sequence ID" value="KAK7021798.1"/>
    <property type="molecule type" value="Genomic_DNA"/>
</dbReference>
<evidence type="ECO:0008006" key="4">
    <source>
        <dbReference type="Google" id="ProtNLM"/>
    </source>
</evidence>
<dbReference type="InterPro" id="IPR050509">
    <property type="entry name" value="CoA-transferase_III"/>
</dbReference>
<evidence type="ECO:0000313" key="2">
    <source>
        <dbReference type="EMBL" id="KAK7021798.1"/>
    </source>
</evidence>
<dbReference type="PANTHER" id="PTHR48228">
    <property type="entry name" value="SUCCINYL-COA--D-CITRAMALATE COA-TRANSFERASE"/>
    <property type="match status" value="1"/>
</dbReference>
<comment type="caution">
    <text evidence="2">The sequence shown here is derived from an EMBL/GenBank/DDBJ whole genome shotgun (WGS) entry which is preliminary data.</text>
</comment>
<name>A0AAW0BAG5_9AGAR</name>
<proteinExistence type="inferred from homology"/>
<sequence>MLHQNLVLDELLPASDIWTSTGLPAHHLERLKLDKDPDLQINSSFKLASAAQTTIGLAGLSAALFHQSRTGVEQQVSVHARHAVIEFHSEAYYILNGKRPGSIWDTVAGVYRTKDNGFVRLHTNFPHHRKGLLDILGIENTPQVSRDDVQNALLEWNALDFEQASGEKGMCAFALRSFEQWDATPMAQALKNTPPVYLRKIADAPKRKLDESLRDTLRHPLQGIRVLDLSRVLAGPIAGRTLAAHGADVLLVTSPNLPDLPNLDVDTSRGKRTTQLDLNQSQDREKLLSLAADADVFLQAYRPGGLEGKGFGVKELAALKGEREHGIVCANLCAWGWEGPWKDRRGFDSLVQTATGLNVAEAEAYAQFTGSDNATEQLHPKPFPVQALDHAAAYLLTFGVNAALYKTVTEGGSWEVRVSLAAVGQWVRSLGRVPPNDSFGLATPLPQPESEEISQLVTEWKQSSGPGRMMALCHAAIMSETPVRQGREGQPGAPIVLNAHPAEWIV</sequence>
<dbReference type="InterPro" id="IPR003673">
    <property type="entry name" value="CoA-Trfase_fam_III"/>
</dbReference>
<dbReference type="InterPro" id="IPR044855">
    <property type="entry name" value="CoA-Trfase_III_dom3_sf"/>
</dbReference>
<evidence type="ECO:0000313" key="3">
    <source>
        <dbReference type="Proteomes" id="UP001383192"/>
    </source>
</evidence>
<dbReference type="Pfam" id="PF02515">
    <property type="entry name" value="CoA_transf_3"/>
    <property type="match status" value="1"/>
</dbReference>
<keyword evidence="3" id="KW-1185">Reference proteome</keyword>
<dbReference type="SUPFAM" id="SSF89796">
    <property type="entry name" value="CoA-transferase family III (CaiB/BaiF)"/>
    <property type="match status" value="2"/>
</dbReference>
<dbReference type="GO" id="GO:0003824">
    <property type="term" value="F:catalytic activity"/>
    <property type="evidence" value="ECO:0007669"/>
    <property type="project" value="InterPro"/>
</dbReference>
<comment type="similarity">
    <text evidence="1">Belongs to the CoA-transferase III family.</text>
</comment>
<dbReference type="Gene3D" id="3.30.1540.10">
    <property type="entry name" value="formyl-coa transferase, domain 3"/>
    <property type="match status" value="1"/>
</dbReference>
<gene>
    <name evidence="2" type="ORF">VNI00_017242</name>
</gene>
<evidence type="ECO:0000256" key="1">
    <source>
        <dbReference type="ARBA" id="ARBA00008383"/>
    </source>
</evidence>
<protein>
    <recommendedName>
        <fullName evidence="4">CoA-transferase family III</fullName>
    </recommendedName>
</protein>
<dbReference type="Gene3D" id="3.40.50.10540">
    <property type="entry name" value="Crotonobetainyl-coa:carnitine coa-transferase, domain 1"/>
    <property type="match status" value="2"/>
</dbReference>
<reference evidence="2 3" key="1">
    <citation type="submission" date="2024-01" db="EMBL/GenBank/DDBJ databases">
        <title>A draft genome for a cacao thread blight-causing isolate of Paramarasmius palmivorus.</title>
        <authorList>
            <person name="Baruah I.K."/>
            <person name="Bukari Y."/>
            <person name="Amoako-Attah I."/>
            <person name="Meinhardt L.W."/>
            <person name="Bailey B.A."/>
            <person name="Cohen S.P."/>
        </authorList>
    </citation>
    <scope>NUCLEOTIDE SEQUENCE [LARGE SCALE GENOMIC DNA]</scope>
    <source>
        <strain evidence="2 3">GH-12</strain>
    </source>
</reference>
<accession>A0AAW0BAG5</accession>